<gene>
    <name evidence="3" type="ORF">HYG85_09415</name>
</gene>
<dbReference type="RefSeq" id="WP_212693262.1">
    <property type="nucleotide sequence ID" value="NZ_CP058561.1"/>
</dbReference>
<dbReference type="EMBL" id="CP058561">
    <property type="protein sequence ID" value="QUH29130.1"/>
    <property type="molecule type" value="Genomic_DNA"/>
</dbReference>
<evidence type="ECO:0000259" key="2">
    <source>
        <dbReference type="PROSITE" id="PS51272"/>
    </source>
</evidence>
<dbReference type="InterPro" id="IPR001119">
    <property type="entry name" value="SLH_dom"/>
</dbReference>
<dbReference type="Pfam" id="PF00395">
    <property type="entry name" value="SLH"/>
    <property type="match status" value="1"/>
</dbReference>
<feature type="domain" description="SLH" evidence="2">
    <location>
        <begin position="166"/>
        <end position="241"/>
    </location>
</feature>
<dbReference type="Proteomes" id="UP000677305">
    <property type="component" value="Chromosome"/>
</dbReference>
<accession>A0A8J8MAI2</accession>
<evidence type="ECO:0000313" key="3">
    <source>
        <dbReference type="EMBL" id="QUH29130.1"/>
    </source>
</evidence>
<keyword evidence="4" id="KW-1185">Reference proteome</keyword>
<evidence type="ECO:0000313" key="4">
    <source>
        <dbReference type="Proteomes" id="UP000677305"/>
    </source>
</evidence>
<dbReference type="KEGG" id="vgu:HYG85_09415"/>
<reference evidence="3 4" key="1">
    <citation type="submission" date="2020-07" db="EMBL/GenBank/DDBJ databases">
        <title>Vallitalea guaymasensis genome.</title>
        <authorList>
            <person name="Postec A."/>
        </authorList>
    </citation>
    <scope>NUCLEOTIDE SEQUENCE [LARGE SCALE GENOMIC DNA]</scope>
    <source>
        <strain evidence="3 4">Ra1766G1</strain>
    </source>
</reference>
<feature type="domain" description="SLH" evidence="2">
    <location>
        <begin position="101"/>
        <end position="164"/>
    </location>
</feature>
<protein>
    <submittedName>
        <fullName evidence="3">S-layer homology domain-containing protein</fullName>
    </submittedName>
</protein>
<sequence length="380" mass="43303">MKRLFSFTMILTIIISINVPIFALSDEPSSWAKEEVESAIKNEYVPTQLQSNYQKPITREEFAELFVNAVFKDFNRYIQSYAGMTEEAAWGTTTLTIDMFLEAISTTEKFTDTDNKYVKVANILGMVNGIGDNKFDPDGLITREQAAIMFVNYFQTVDSNNTNEAPKYLDDLDSVSPWAKEAVARAYGARYLRGNVKAIEDEWGNVTKKGHFDSKATFTREQAIIVISRLGIDGKEILNKLVLRGYVEIGMDALFSGFDIEGNTIKMKSTGFDYKYCQLKEYWRTQSNLIDYVNKYPTEQLIALLLKPSLARCHMTTEENLDKVLSGKQTFYDYKLFTIEHNIDNYLVVITKIDGYGYMCGGGLRLLYGDDNQYTVSVQN</sequence>
<dbReference type="AlphaFoldDB" id="A0A8J8MAI2"/>
<dbReference type="PROSITE" id="PS51272">
    <property type="entry name" value="SLH"/>
    <property type="match status" value="2"/>
</dbReference>
<keyword evidence="1" id="KW-0677">Repeat</keyword>
<organism evidence="3 4">
    <name type="scientific">Vallitalea guaymasensis</name>
    <dbReference type="NCBI Taxonomy" id="1185412"/>
    <lineage>
        <taxon>Bacteria</taxon>
        <taxon>Bacillati</taxon>
        <taxon>Bacillota</taxon>
        <taxon>Clostridia</taxon>
        <taxon>Lachnospirales</taxon>
        <taxon>Vallitaleaceae</taxon>
        <taxon>Vallitalea</taxon>
    </lineage>
</organism>
<evidence type="ECO:0000256" key="1">
    <source>
        <dbReference type="ARBA" id="ARBA00022737"/>
    </source>
</evidence>
<proteinExistence type="predicted"/>
<name>A0A8J8MAI2_9FIRM</name>